<dbReference type="InterPro" id="IPR036388">
    <property type="entry name" value="WH-like_DNA-bd_sf"/>
</dbReference>
<dbReference type="Proteomes" id="UP000036313">
    <property type="component" value="Unassembled WGS sequence"/>
</dbReference>
<dbReference type="Gene3D" id="1.10.10.10">
    <property type="entry name" value="Winged helix-like DNA-binding domain superfamily/Winged helix DNA-binding domain"/>
    <property type="match status" value="1"/>
</dbReference>
<comment type="caution">
    <text evidence="2">The sequence shown here is derived from an EMBL/GenBank/DDBJ whole genome shotgun (WGS) entry which is preliminary data.</text>
</comment>
<dbReference type="GO" id="GO:0003723">
    <property type="term" value="F:RNA binding"/>
    <property type="evidence" value="ECO:0007669"/>
    <property type="project" value="InterPro"/>
</dbReference>
<evidence type="ECO:0000313" key="2">
    <source>
        <dbReference type="EMBL" id="KMO77845.1"/>
    </source>
</evidence>
<dbReference type="PATRIC" id="fig|1807.14.peg.1761"/>
<dbReference type="InterPro" id="IPR005561">
    <property type="entry name" value="ANTAR"/>
</dbReference>
<dbReference type="Pfam" id="PF03861">
    <property type="entry name" value="ANTAR"/>
    <property type="match status" value="1"/>
</dbReference>
<protein>
    <submittedName>
        <fullName evidence="2">ANTAR domain protein</fullName>
    </submittedName>
</protein>
<dbReference type="SMART" id="SM01012">
    <property type="entry name" value="ANTAR"/>
    <property type="match status" value="1"/>
</dbReference>
<sequence length="85" mass="8871">MRSDDTSRQLIDVAVGILIGVRGYSRTEAFDELVRVVRETGIGLGSAAAGLVAVATGSSTAQHAEAFAAWGDVILRERRPLSAAS</sequence>
<accession>A0A0J6W3F0</accession>
<proteinExistence type="predicted"/>
<dbReference type="AlphaFoldDB" id="A0A0J6W3F0"/>
<evidence type="ECO:0000259" key="1">
    <source>
        <dbReference type="PROSITE" id="PS50921"/>
    </source>
</evidence>
<name>A0A0J6W3F0_9MYCO</name>
<dbReference type="EMBL" id="JYNU01000009">
    <property type="protein sequence ID" value="KMO77845.1"/>
    <property type="molecule type" value="Genomic_DNA"/>
</dbReference>
<dbReference type="PROSITE" id="PS50921">
    <property type="entry name" value="ANTAR"/>
    <property type="match status" value="1"/>
</dbReference>
<reference evidence="2 3" key="1">
    <citation type="journal article" date="2015" name="Genome Biol. Evol.">
        <title>Characterization of Three Mycobacterium spp. with Potential Use in Bioremediation by Genome Sequencing and Comparative Genomics.</title>
        <authorList>
            <person name="Das S."/>
            <person name="Pettersson B.M."/>
            <person name="Behra P.R."/>
            <person name="Ramesh M."/>
            <person name="Dasgupta S."/>
            <person name="Bhattacharya A."/>
            <person name="Kirsebom L.A."/>
        </authorList>
    </citation>
    <scope>NUCLEOTIDE SEQUENCE [LARGE SCALE GENOMIC DNA]</scope>
    <source>
        <strain evidence="2 3">DSM 44075</strain>
    </source>
</reference>
<organism evidence="2 3">
    <name type="scientific">Mycolicibacterium obuense</name>
    <dbReference type="NCBI Taxonomy" id="1807"/>
    <lineage>
        <taxon>Bacteria</taxon>
        <taxon>Bacillati</taxon>
        <taxon>Actinomycetota</taxon>
        <taxon>Actinomycetes</taxon>
        <taxon>Mycobacteriales</taxon>
        <taxon>Mycobacteriaceae</taxon>
        <taxon>Mycolicibacterium</taxon>
    </lineage>
</organism>
<evidence type="ECO:0000313" key="3">
    <source>
        <dbReference type="Proteomes" id="UP000036313"/>
    </source>
</evidence>
<feature type="domain" description="ANTAR" evidence="1">
    <location>
        <begin position="1"/>
        <end position="52"/>
    </location>
</feature>
<gene>
    <name evidence="2" type="ORF">MOBUDSM44075_01753</name>
</gene>